<evidence type="ECO:0000256" key="1">
    <source>
        <dbReference type="ARBA" id="ARBA00004772"/>
    </source>
</evidence>
<dbReference type="InterPro" id="IPR003754">
    <property type="entry name" value="4pyrrol_synth_uPrphyn_synth"/>
</dbReference>
<comment type="caution">
    <text evidence="11">The sequence shown here is derived from an EMBL/GenBank/DDBJ whole genome shotgun (WGS) entry which is preliminary data.</text>
</comment>
<dbReference type="EMBL" id="JAVBIK010000001">
    <property type="protein sequence ID" value="MDT7519918.1"/>
    <property type="molecule type" value="Genomic_DNA"/>
</dbReference>
<dbReference type="EC" id="4.2.1.75" evidence="3 9"/>
<evidence type="ECO:0000256" key="2">
    <source>
        <dbReference type="ARBA" id="ARBA00008133"/>
    </source>
</evidence>
<dbReference type="GO" id="GO:0004852">
    <property type="term" value="F:uroporphyrinogen-III synthase activity"/>
    <property type="evidence" value="ECO:0007669"/>
    <property type="project" value="UniProtKB-EC"/>
</dbReference>
<dbReference type="PANTHER" id="PTHR38042:SF1">
    <property type="entry name" value="UROPORPHYRINOGEN-III SYNTHASE, CHLOROPLASTIC"/>
    <property type="match status" value="1"/>
</dbReference>
<organism evidence="11 12">
    <name type="scientific">Rhodoferax potami</name>
    <dbReference type="NCBI Taxonomy" id="3068338"/>
    <lineage>
        <taxon>Bacteria</taxon>
        <taxon>Pseudomonadati</taxon>
        <taxon>Pseudomonadota</taxon>
        <taxon>Betaproteobacteria</taxon>
        <taxon>Burkholderiales</taxon>
        <taxon>Comamonadaceae</taxon>
        <taxon>Rhodoferax</taxon>
    </lineage>
</organism>
<evidence type="ECO:0000256" key="9">
    <source>
        <dbReference type="RuleBase" id="RU366031"/>
    </source>
</evidence>
<sequence length="264" mass="27980">MRVVITRPQSEAAPWLKALADAGYQAESLPLIDIQAAAAVAPLSAAWERLGSFDAAMFVSRNAVHYFFEQKTMVATVFTAGSAIKTRAFVTGPGSYSALLKVGAQAACIDAPDHEGGQFDSEALWDVVSARVVPGYRVLVVRGTTVDAGASDEGFGRDWFARQVKSAGGEVEFVVAYQRQRPVWGADALAFAKRAAADGTVWVFSSSEAVRNLQACCPDGDWSRAKAVVTHARIETAALEAGFGQVLQAKPVLGALLASIESLQ</sequence>
<evidence type="ECO:0000256" key="4">
    <source>
        <dbReference type="ARBA" id="ARBA00023239"/>
    </source>
</evidence>
<name>A0ABU3KR07_9BURK</name>
<evidence type="ECO:0000256" key="5">
    <source>
        <dbReference type="ARBA" id="ARBA00023244"/>
    </source>
</evidence>
<dbReference type="Proteomes" id="UP001321700">
    <property type="component" value="Unassembled WGS sequence"/>
</dbReference>
<reference evidence="11 12" key="1">
    <citation type="submission" date="2023-08" db="EMBL/GenBank/DDBJ databases">
        <title>Rhodoferax potami sp. nov. and Rhodoferax mekongensis sp. nov., isolated from the Mekong River in Thailand.</title>
        <authorList>
            <person name="Kitikhun S."/>
            <person name="Charoenyingcharoen P."/>
            <person name="Siriarchawattana P."/>
            <person name="Likhitrattanapisal S."/>
            <person name="Nilsakha T."/>
            <person name="Chanpet A."/>
            <person name="Rattanawaree P."/>
            <person name="Ingsriswang S."/>
        </authorList>
    </citation>
    <scope>NUCLEOTIDE SEQUENCE [LARGE SCALE GENOMIC DNA]</scope>
    <source>
        <strain evidence="11 12">TBRC 17660</strain>
    </source>
</reference>
<feature type="domain" description="Tetrapyrrole biosynthesis uroporphyrinogen III synthase" evidence="10">
    <location>
        <begin position="17"/>
        <end position="251"/>
    </location>
</feature>
<comment type="similarity">
    <text evidence="2 9">Belongs to the uroporphyrinogen-III synthase family.</text>
</comment>
<keyword evidence="4 9" id="KW-0456">Lyase</keyword>
<evidence type="ECO:0000259" key="10">
    <source>
        <dbReference type="Pfam" id="PF02602"/>
    </source>
</evidence>
<dbReference type="Gene3D" id="3.40.50.10090">
    <property type="match status" value="2"/>
</dbReference>
<dbReference type="InterPro" id="IPR039793">
    <property type="entry name" value="UROS/Hem4"/>
</dbReference>
<dbReference type="PANTHER" id="PTHR38042">
    <property type="entry name" value="UROPORPHYRINOGEN-III SYNTHASE, CHLOROPLASTIC"/>
    <property type="match status" value="1"/>
</dbReference>
<dbReference type="InterPro" id="IPR036108">
    <property type="entry name" value="4pyrrol_syn_uPrphyn_synt_sf"/>
</dbReference>
<gene>
    <name evidence="11" type="ORF">RAE19_14570</name>
</gene>
<keyword evidence="12" id="KW-1185">Reference proteome</keyword>
<comment type="catalytic activity">
    <reaction evidence="8 9">
        <text>hydroxymethylbilane = uroporphyrinogen III + H2O</text>
        <dbReference type="Rhea" id="RHEA:18965"/>
        <dbReference type="ChEBI" id="CHEBI:15377"/>
        <dbReference type="ChEBI" id="CHEBI:57308"/>
        <dbReference type="ChEBI" id="CHEBI:57845"/>
        <dbReference type="EC" id="4.2.1.75"/>
    </reaction>
</comment>
<dbReference type="Pfam" id="PF02602">
    <property type="entry name" value="HEM4"/>
    <property type="match status" value="1"/>
</dbReference>
<keyword evidence="5 9" id="KW-0627">Porphyrin biosynthesis</keyword>
<dbReference type="SUPFAM" id="SSF69618">
    <property type="entry name" value="HemD-like"/>
    <property type="match status" value="1"/>
</dbReference>
<comment type="function">
    <text evidence="6 9">Catalyzes cyclization of the linear tetrapyrrole, hydroxymethylbilane, to the macrocyclic uroporphyrinogen III.</text>
</comment>
<evidence type="ECO:0000256" key="3">
    <source>
        <dbReference type="ARBA" id="ARBA00013109"/>
    </source>
</evidence>
<comment type="pathway">
    <text evidence="1 9">Porphyrin-containing compound metabolism; protoporphyrin-IX biosynthesis; coproporphyrinogen-III from 5-aminolevulinate: step 3/4.</text>
</comment>
<dbReference type="CDD" id="cd06578">
    <property type="entry name" value="HemD"/>
    <property type="match status" value="1"/>
</dbReference>
<evidence type="ECO:0000313" key="11">
    <source>
        <dbReference type="EMBL" id="MDT7519918.1"/>
    </source>
</evidence>
<proteinExistence type="inferred from homology"/>
<evidence type="ECO:0000256" key="6">
    <source>
        <dbReference type="ARBA" id="ARBA00037589"/>
    </source>
</evidence>
<accession>A0ABU3KR07</accession>
<evidence type="ECO:0000256" key="7">
    <source>
        <dbReference type="ARBA" id="ARBA00040167"/>
    </source>
</evidence>
<dbReference type="RefSeq" id="WP_313875566.1">
    <property type="nucleotide sequence ID" value="NZ_JAVBIK010000001.1"/>
</dbReference>
<protein>
    <recommendedName>
        <fullName evidence="7 9">Uroporphyrinogen-III synthase</fullName>
        <ecNumber evidence="3 9">4.2.1.75</ecNumber>
    </recommendedName>
</protein>
<evidence type="ECO:0000256" key="8">
    <source>
        <dbReference type="ARBA" id="ARBA00048617"/>
    </source>
</evidence>
<evidence type="ECO:0000313" key="12">
    <source>
        <dbReference type="Proteomes" id="UP001321700"/>
    </source>
</evidence>